<proteinExistence type="predicted"/>
<dbReference type="PANTHER" id="PTHR35038">
    <property type="entry name" value="DISSIMILATORY SULFITE REDUCTASE SIRA"/>
    <property type="match status" value="1"/>
</dbReference>
<protein>
    <submittedName>
        <fullName evidence="4">Cytochrome c3 family protein</fullName>
    </submittedName>
</protein>
<evidence type="ECO:0000313" key="5">
    <source>
        <dbReference type="Proteomes" id="UP001060414"/>
    </source>
</evidence>
<dbReference type="SUPFAM" id="SSF48695">
    <property type="entry name" value="Multiheme cytochromes"/>
    <property type="match status" value="1"/>
</dbReference>
<keyword evidence="1 3" id="KW-0732">Signal</keyword>
<accession>A0ABY5ZP02</accession>
<evidence type="ECO:0000256" key="1">
    <source>
        <dbReference type="ARBA" id="ARBA00022729"/>
    </source>
</evidence>
<dbReference type="RefSeq" id="WP_260749247.1">
    <property type="nucleotide sequence ID" value="NZ_CP092109.1"/>
</dbReference>
<dbReference type="EMBL" id="CP092109">
    <property type="protein sequence ID" value="UWZ80880.1"/>
    <property type="molecule type" value="Genomic_DNA"/>
</dbReference>
<sequence>MKLPTILTQTFILVVSLVASAWASTPQLPVNQFIGMPDTLMVNMQEADCRICHGENPPPGMPVGHILLVERHHNLDSSTIPEGTAAPNGEPGKVYTCFSCHDTNYGGQGPPVWVNRNCVSCHSGPSPHHTTTQAQGGDCQSCHGSLVENGLLAENREVRNGAPVPTWLPSYPPSLITPWPSRKPNSGAQGEGNCTYCHAPSLAKATGLGAGYEVDPVSGIKVYNMADTHHIPGLVHADNCVWCHLNDGATTGLPSAGSIRTCQNCHSIASLHNIQYDNQNPDTPNILPGRMDAGFGHIGSSNDCNGCHGFLSHQAIAPLAGPLVPYLDGASANVVTAGSETELVLHGTNFTNQYAPVAGLAGVEYLSDVILVDAHGAIFELDPSAISATRISVILPDHLPAGNYLLRVRKLDKLSNPEPLVVRPRVAIHVAEITRTGTIRVRGTGFGSQPPDNLGLGLGVEIDQVSAQILSWQDDLIQVAFQEAQPGQTLVVLSTFLASAQLSDSSADSVADEGPGRGRRGTTKRSSDKKGR</sequence>
<dbReference type="Gene3D" id="3.90.10.10">
    <property type="entry name" value="Cytochrome C3"/>
    <property type="match status" value="1"/>
</dbReference>
<dbReference type="InterPro" id="IPR036280">
    <property type="entry name" value="Multihaem_cyt_sf"/>
</dbReference>
<reference evidence="4" key="1">
    <citation type="journal article" date="2022" name="Environ. Microbiol.">
        <title>Geoalkalibacter halelectricus SAP #1 sp. nov. possessing extracellular electron transfer and mineral#reducing capabilities from a haloalkaline environment.</title>
        <authorList>
            <person name="Yadav S."/>
            <person name="Singh R."/>
            <person name="Sundharam S.S."/>
            <person name="Chaudhary S."/>
            <person name="Krishnamurthi S."/>
            <person name="Patil S.A."/>
        </authorList>
    </citation>
    <scope>NUCLEOTIDE SEQUENCE</scope>
    <source>
        <strain evidence="4">SAP-1</strain>
    </source>
</reference>
<organism evidence="4 5">
    <name type="scientific">Geoalkalibacter halelectricus</name>
    <dbReference type="NCBI Taxonomy" id="2847045"/>
    <lineage>
        <taxon>Bacteria</taxon>
        <taxon>Pseudomonadati</taxon>
        <taxon>Thermodesulfobacteriota</taxon>
        <taxon>Desulfuromonadia</taxon>
        <taxon>Desulfuromonadales</taxon>
        <taxon>Geoalkalibacteraceae</taxon>
        <taxon>Geoalkalibacter</taxon>
    </lineage>
</organism>
<evidence type="ECO:0000313" key="4">
    <source>
        <dbReference type="EMBL" id="UWZ80880.1"/>
    </source>
</evidence>
<evidence type="ECO:0000256" key="3">
    <source>
        <dbReference type="SAM" id="SignalP"/>
    </source>
</evidence>
<feature type="region of interest" description="Disordered" evidence="2">
    <location>
        <begin position="502"/>
        <end position="532"/>
    </location>
</feature>
<dbReference type="Proteomes" id="UP001060414">
    <property type="component" value="Chromosome"/>
</dbReference>
<keyword evidence="5" id="KW-1185">Reference proteome</keyword>
<gene>
    <name evidence="4" type="ORF">L9S41_05615</name>
</gene>
<dbReference type="InterPro" id="IPR051829">
    <property type="entry name" value="Multiheme_Cytochr_ET"/>
</dbReference>
<feature type="chain" id="PRO_5046447306" evidence="3">
    <location>
        <begin position="24"/>
        <end position="532"/>
    </location>
</feature>
<name>A0ABY5ZP02_9BACT</name>
<feature type="signal peptide" evidence="3">
    <location>
        <begin position="1"/>
        <end position="23"/>
    </location>
</feature>
<dbReference type="CDD" id="cd08168">
    <property type="entry name" value="Cytochrom_C3"/>
    <property type="match status" value="1"/>
</dbReference>
<evidence type="ECO:0000256" key="2">
    <source>
        <dbReference type="SAM" id="MobiDB-lite"/>
    </source>
</evidence>